<name>A0A1I5ATM4_9NEIS</name>
<feature type="transmembrane region" description="Helical" evidence="10">
    <location>
        <begin position="12"/>
        <end position="33"/>
    </location>
</feature>
<evidence type="ECO:0000256" key="8">
    <source>
        <dbReference type="ARBA" id="ARBA00023143"/>
    </source>
</evidence>
<evidence type="ECO:0000256" key="1">
    <source>
        <dbReference type="ARBA" id="ARBA00002578"/>
    </source>
</evidence>
<keyword evidence="11" id="KW-0966">Cell projection</keyword>
<comment type="function">
    <text evidence="1 10">Role in flagellar biosynthesis.</text>
</comment>
<evidence type="ECO:0000256" key="7">
    <source>
        <dbReference type="ARBA" id="ARBA00023136"/>
    </source>
</evidence>
<dbReference type="GO" id="GO:0005886">
    <property type="term" value="C:plasma membrane"/>
    <property type="evidence" value="ECO:0007669"/>
    <property type="project" value="UniProtKB-SubCell"/>
</dbReference>
<evidence type="ECO:0000313" key="11">
    <source>
        <dbReference type="EMBL" id="SFN65549.1"/>
    </source>
</evidence>
<comment type="similarity">
    <text evidence="2 10">Belongs to the FliR/MopE/SpaR family.</text>
</comment>
<protein>
    <recommendedName>
        <fullName evidence="3 9">Flagellar biosynthetic protein FliR</fullName>
    </recommendedName>
</protein>
<feature type="transmembrane region" description="Helical" evidence="10">
    <location>
        <begin position="40"/>
        <end position="59"/>
    </location>
</feature>
<gene>
    <name evidence="11" type="ORF">SAMN05660284_01980</name>
</gene>
<dbReference type="GO" id="GO:0006605">
    <property type="term" value="P:protein targeting"/>
    <property type="evidence" value="ECO:0007669"/>
    <property type="project" value="UniProtKB-UniRule"/>
</dbReference>
<dbReference type="InterPro" id="IPR006303">
    <property type="entry name" value="FliR"/>
</dbReference>
<evidence type="ECO:0000256" key="5">
    <source>
        <dbReference type="ARBA" id="ARBA00022692"/>
    </source>
</evidence>
<dbReference type="NCBIfam" id="TIGR01400">
    <property type="entry name" value="fliR"/>
    <property type="match status" value="1"/>
</dbReference>
<feature type="transmembrane region" description="Helical" evidence="10">
    <location>
        <begin position="129"/>
        <end position="152"/>
    </location>
</feature>
<proteinExistence type="inferred from homology"/>
<dbReference type="PRINTS" id="PR00953">
    <property type="entry name" value="TYPE3IMRPROT"/>
</dbReference>
<dbReference type="RefSeq" id="WP_091195414.1">
    <property type="nucleotide sequence ID" value="NZ_FOVE01000014.1"/>
</dbReference>
<keyword evidence="5 10" id="KW-0812">Transmembrane</keyword>
<dbReference type="PANTHER" id="PTHR30065">
    <property type="entry name" value="FLAGELLAR BIOSYNTHETIC PROTEIN FLIR"/>
    <property type="match status" value="1"/>
</dbReference>
<keyword evidence="7 10" id="KW-0472">Membrane</keyword>
<keyword evidence="6 10" id="KW-1133">Transmembrane helix</keyword>
<evidence type="ECO:0000256" key="2">
    <source>
        <dbReference type="ARBA" id="ARBA00009772"/>
    </source>
</evidence>
<accession>A0A1I5ATM4</accession>
<feature type="transmembrane region" description="Helical" evidence="10">
    <location>
        <begin position="71"/>
        <end position="93"/>
    </location>
</feature>
<keyword evidence="11" id="KW-0969">Cilium</keyword>
<dbReference type="AlphaFoldDB" id="A0A1I5ATM4"/>
<evidence type="ECO:0000313" key="12">
    <source>
        <dbReference type="Proteomes" id="UP000242869"/>
    </source>
</evidence>
<comment type="subcellular location">
    <subcellularLocation>
        <location evidence="10">Cell membrane</location>
        <topology evidence="10">Multi-pass membrane protein</topology>
    </subcellularLocation>
    <subcellularLocation>
        <location evidence="10">Bacterial flagellum basal body</location>
    </subcellularLocation>
</comment>
<evidence type="ECO:0000256" key="6">
    <source>
        <dbReference type="ARBA" id="ARBA00022989"/>
    </source>
</evidence>
<dbReference type="PANTHER" id="PTHR30065:SF8">
    <property type="entry name" value="FLAGELLAR BIOSYNTHETIC PROTEIN FLIR"/>
    <property type="match status" value="1"/>
</dbReference>
<dbReference type="GO" id="GO:0009425">
    <property type="term" value="C:bacterial-type flagellum basal body"/>
    <property type="evidence" value="ECO:0007669"/>
    <property type="project" value="UniProtKB-SubCell"/>
</dbReference>
<sequence length="261" mass="28070">MLSFTQGQVDAWLALFWWPYLRIFGLMIVDPFFSSRSIPVRVRVGLSILLVLLVAPNLQPLPHIPVVSPQGILIALKELLIGASLGFTVRLIFTGMEMAGHLSGLQMGLGFATFYDPQHATSTPVVAQLLSLFMLLVFLAFDGHLVVLRALLESYAQLPIGPAPPGAGGLKLMADFGAFVFRSGVMLSLPVLAALLVTNLAIGVMTRAAPQLNVFAIGFPLTLAIGAGALYLSLPYLVPYINGFLGEITRHFLKLLRAFGG</sequence>
<dbReference type="GO" id="GO:0044780">
    <property type="term" value="P:bacterial-type flagellum assembly"/>
    <property type="evidence" value="ECO:0007669"/>
    <property type="project" value="UniProtKB-UniRule"/>
</dbReference>
<keyword evidence="11" id="KW-0282">Flagellum</keyword>
<dbReference type="Proteomes" id="UP000242869">
    <property type="component" value="Unassembled WGS sequence"/>
</dbReference>
<dbReference type="EMBL" id="FOVE01000014">
    <property type="protein sequence ID" value="SFN65549.1"/>
    <property type="molecule type" value="Genomic_DNA"/>
</dbReference>
<keyword evidence="12" id="KW-1185">Reference proteome</keyword>
<keyword evidence="4 10" id="KW-1003">Cell membrane</keyword>
<feature type="transmembrane region" description="Helical" evidence="10">
    <location>
        <begin position="214"/>
        <end position="234"/>
    </location>
</feature>
<organism evidence="11 12">
    <name type="scientific">Formivibrio citricus</name>
    <dbReference type="NCBI Taxonomy" id="83765"/>
    <lineage>
        <taxon>Bacteria</taxon>
        <taxon>Pseudomonadati</taxon>
        <taxon>Pseudomonadota</taxon>
        <taxon>Betaproteobacteria</taxon>
        <taxon>Neisseriales</taxon>
        <taxon>Chitinibacteraceae</taxon>
        <taxon>Formivibrio</taxon>
    </lineage>
</organism>
<evidence type="ECO:0000256" key="4">
    <source>
        <dbReference type="ARBA" id="ARBA00022475"/>
    </source>
</evidence>
<feature type="transmembrane region" description="Helical" evidence="10">
    <location>
        <begin position="179"/>
        <end position="202"/>
    </location>
</feature>
<dbReference type="STRING" id="83765.SAMN05660284_01980"/>
<dbReference type="Pfam" id="PF01311">
    <property type="entry name" value="Bac_export_1"/>
    <property type="match status" value="1"/>
</dbReference>
<evidence type="ECO:0000256" key="10">
    <source>
        <dbReference type="RuleBase" id="RU362071"/>
    </source>
</evidence>
<keyword evidence="8 10" id="KW-0975">Bacterial flagellum</keyword>
<reference evidence="12" key="1">
    <citation type="submission" date="2016-10" db="EMBL/GenBank/DDBJ databases">
        <authorList>
            <person name="Varghese N."/>
            <person name="Submissions S."/>
        </authorList>
    </citation>
    <scope>NUCLEOTIDE SEQUENCE [LARGE SCALE GENOMIC DNA]</scope>
    <source>
        <strain evidence="12">DSM 6150</strain>
    </source>
</reference>
<evidence type="ECO:0000256" key="3">
    <source>
        <dbReference type="ARBA" id="ARBA00021717"/>
    </source>
</evidence>
<dbReference type="InterPro" id="IPR002010">
    <property type="entry name" value="T3SS_IM_R"/>
</dbReference>
<evidence type="ECO:0000256" key="9">
    <source>
        <dbReference type="NCBIfam" id="TIGR01400"/>
    </source>
</evidence>
<dbReference type="OrthoDB" id="9797790at2"/>